<accession>A0A5B8RHX0</accession>
<dbReference type="AlphaFoldDB" id="A0A5B8RHX0"/>
<gene>
    <name evidence="1" type="ORF">KBTEX_02659</name>
</gene>
<name>A0A5B8RHX0_9ZZZZ</name>
<organism evidence="1">
    <name type="scientific">uncultured organism</name>
    <dbReference type="NCBI Taxonomy" id="155900"/>
    <lineage>
        <taxon>unclassified sequences</taxon>
        <taxon>environmental samples</taxon>
    </lineage>
</organism>
<evidence type="ECO:0000313" key="1">
    <source>
        <dbReference type="EMBL" id="QEA06327.1"/>
    </source>
</evidence>
<sequence>MPLLSIEHCDIWLGGHIVLDNITLSLERGECSCPR</sequence>
<reference evidence="1" key="1">
    <citation type="submission" date="2019-06" db="EMBL/GenBank/DDBJ databases">
        <authorList>
            <person name="Murdoch R.W."/>
            <person name="Fathepure B."/>
        </authorList>
    </citation>
    <scope>NUCLEOTIDE SEQUENCE</scope>
</reference>
<protein>
    <submittedName>
        <fullName evidence="1">Uncharacterized protein</fullName>
    </submittedName>
</protein>
<proteinExistence type="predicted"/>
<dbReference type="EMBL" id="MN079137">
    <property type="protein sequence ID" value="QEA06327.1"/>
    <property type="molecule type" value="Genomic_DNA"/>
</dbReference>